<reference evidence="1" key="1">
    <citation type="submission" date="2019-10" db="EMBL/GenBank/DDBJ databases">
        <authorList>
            <consortium name="DOE Joint Genome Institute"/>
            <person name="Kuo A."/>
            <person name="Miyauchi S."/>
            <person name="Kiss E."/>
            <person name="Drula E."/>
            <person name="Kohler A."/>
            <person name="Sanchez-Garcia M."/>
            <person name="Andreopoulos B."/>
            <person name="Barry K.W."/>
            <person name="Bonito G."/>
            <person name="Buee M."/>
            <person name="Carver A."/>
            <person name="Chen C."/>
            <person name="Cichocki N."/>
            <person name="Clum A."/>
            <person name="Culley D."/>
            <person name="Crous P.W."/>
            <person name="Fauchery L."/>
            <person name="Girlanda M."/>
            <person name="Hayes R."/>
            <person name="Keri Z."/>
            <person name="LaButti K."/>
            <person name="Lipzen A."/>
            <person name="Lombard V."/>
            <person name="Magnuson J."/>
            <person name="Maillard F."/>
            <person name="Morin E."/>
            <person name="Murat C."/>
            <person name="Nolan M."/>
            <person name="Ohm R."/>
            <person name="Pangilinan J."/>
            <person name="Pereira M."/>
            <person name="Perotto S."/>
            <person name="Peter M."/>
            <person name="Riley R."/>
            <person name="Sitrit Y."/>
            <person name="Stielow B."/>
            <person name="Szollosi G."/>
            <person name="Zifcakova L."/>
            <person name="Stursova M."/>
            <person name="Spatafora J.W."/>
            <person name="Tedersoo L."/>
            <person name="Vaario L.-M."/>
            <person name="Yamada A."/>
            <person name="Yan M."/>
            <person name="Wang P."/>
            <person name="Xu J."/>
            <person name="Bruns T."/>
            <person name="Baldrian P."/>
            <person name="Vilgalys R."/>
            <person name="Henrissat B."/>
            <person name="Grigoriev I.V."/>
            <person name="Hibbett D."/>
            <person name="Nagy L.G."/>
            <person name="Martin F.M."/>
        </authorList>
    </citation>
    <scope>NUCLEOTIDE SEQUENCE</scope>
    <source>
        <strain evidence="1">BED1</strain>
    </source>
</reference>
<evidence type="ECO:0000313" key="2">
    <source>
        <dbReference type="Proteomes" id="UP001194468"/>
    </source>
</evidence>
<dbReference type="EMBL" id="WHUW01000070">
    <property type="protein sequence ID" value="KAF8428907.1"/>
    <property type="molecule type" value="Genomic_DNA"/>
</dbReference>
<evidence type="ECO:0000313" key="1">
    <source>
        <dbReference type="EMBL" id="KAF8428907.1"/>
    </source>
</evidence>
<dbReference type="Proteomes" id="UP001194468">
    <property type="component" value="Unassembled WGS sequence"/>
</dbReference>
<accession>A0AAD4G886</accession>
<organism evidence="1 2">
    <name type="scientific">Boletus edulis BED1</name>
    <dbReference type="NCBI Taxonomy" id="1328754"/>
    <lineage>
        <taxon>Eukaryota</taxon>
        <taxon>Fungi</taxon>
        <taxon>Dikarya</taxon>
        <taxon>Basidiomycota</taxon>
        <taxon>Agaricomycotina</taxon>
        <taxon>Agaricomycetes</taxon>
        <taxon>Agaricomycetidae</taxon>
        <taxon>Boletales</taxon>
        <taxon>Boletineae</taxon>
        <taxon>Boletaceae</taxon>
        <taxon>Boletoideae</taxon>
        <taxon>Boletus</taxon>
    </lineage>
</organism>
<dbReference type="AlphaFoldDB" id="A0AAD4G886"/>
<proteinExistence type="predicted"/>
<name>A0AAD4G886_BOLED</name>
<keyword evidence="2" id="KW-1185">Reference proteome</keyword>
<protein>
    <submittedName>
        <fullName evidence="1">Uncharacterized protein</fullName>
    </submittedName>
</protein>
<reference evidence="1" key="2">
    <citation type="journal article" date="2020" name="Nat. Commun.">
        <title>Large-scale genome sequencing of mycorrhizal fungi provides insights into the early evolution of symbiotic traits.</title>
        <authorList>
            <person name="Miyauchi S."/>
            <person name="Kiss E."/>
            <person name="Kuo A."/>
            <person name="Drula E."/>
            <person name="Kohler A."/>
            <person name="Sanchez-Garcia M."/>
            <person name="Morin E."/>
            <person name="Andreopoulos B."/>
            <person name="Barry K.W."/>
            <person name="Bonito G."/>
            <person name="Buee M."/>
            <person name="Carver A."/>
            <person name="Chen C."/>
            <person name="Cichocki N."/>
            <person name="Clum A."/>
            <person name="Culley D."/>
            <person name="Crous P.W."/>
            <person name="Fauchery L."/>
            <person name="Girlanda M."/>
            <person name="Hayes R.D."/>
            <person name="Keri Z."/>
            <person name="LaButti K."/>
            <person name="Lipzen A."/>
            <person name="Lombard V."/>
            <person name="Magnuson J."/>
            <person name="Maillard F."/>
            <person name="Murat C."/>
            <person name="Nolan M."/>
            <person name="Ohm R.A."/>
            <person name="Pangilinan J."/>
            <person name="Pereira M.F."/>
            <person name="Perotto S."/>
            <person name="Peter M."/>
            <person name="Pfister S."/>
            <person name="Riley R."/>
            <person name="Sitrit Y."/>
            <person name="Stielow J.B."/>
            <person name="Szollosi G."/>
            <person name="Zifcakova L."/>
            <person name="Stursova M."/>
            <person name="Spatafora J.W."/>
            <person name="Tedersoo L."/>
            <person name="Vaario L.M."/>
            <person name="Yamada A."/>
            <person name="Yan M."/>
            <person name="Wang P."/>
            <person name="Xu J."/>
            <person name="Bruns T."/>
            <person name="Baldrian P."/>
            <person name="Vilgalys R."/>
            <person name="Dunand C."/>
            <person name="Henrissat B."/>
            <person name="Grigoriev I.V."/>
            <person name="Hibbett D."/>
            <person name="Nagy L.G."/>
            <person name="Martin F.M."/>
        </authorList>
    </citation>
    <scope>NUCLEOTIDE SEQUENCE</scope>
    <source>
        <strain evidence="1">BED1</strain>
    </source>
</reference>
<comment type="caution">
    <text evidence="1">The sequence shown here is derived from an EMBL/GenBank/DDBJ whole genome shotgun (WGS) entry which is preliminary data.</text>
</comment>
<sequence>MSSYTRTLTFTAQDLGTDVTLMLIFDKASDGLYDKFPVVWKVSMFGAAAPQGSYQFIVTFSSQSLHTDFQPVLRAYITNFYTEGQIVKDQISTPIIWEQDLSSLDDNTVWNLEYDFPTGQLSIDRA</sequence>
<gene>
    <name evidence="1" type="ORF">L210DRAFT_951318</name>
</gene>